<name>A0A124G6X6_9ACTN</name>
<sequence>MTLQVGLAPGQDHRTARQADDPPPQGGKDARPTRIAPGRRTGPTPGGICTPGARPGLDNKDLTDALPARFGVSGGARDDIALIAVRL</sequence>
<dbReference type="AlphaFoldDB" id="A0A124G6X6"/>
<dbReference type="EMBL" id="LLZG01000412">
    <property type="protein sequence ID" value="KUL21042.1"/>
    <property type="molecule type" value="Genomic_DNA"/>
</dbReference>
<gene>
    <name evidence="2" type="ORF">ADL12_46615</name>
</gene>
<dbReference type="RefSeq" id="WP_062715011.1">
    <property type="nucleotide sequence ID" value="NZ_LLZG01000412.1"/>
</dbReference>
<feature type="compositionally biased region" description="Low complexity" evidence="1">
    <location>
        <begin position="33"/>
        <end position="53"/>
    </location>
</feature>
<accession>A0A124G6X6</accession>
<proteinExistence type="predicted"/>
<keyword evidence="3" id="KW-1185">Reference proteome</keyword>
<dbReference type="Proteomes" id="UP000053923">
    <property type="component" value="Unassembled WGS sequence"/>
</dbReference>
<evidence type="ECO:0000313" key="2">
    <source>
        <dbReference type="EMBL" id="KUL21042.1"/>
    </source>
</evidence>
<evidence type="ECO:0000256" key="1">
    <source>
        <dbReference type="SAM" id="MobiDB-lite"/>
    </source>
</evidence>
<feature type="compositionally biased region" description="Basic and acidic residues" evidence="1">
    <location>
        <begin position="11"/>
        <end position="20"/>
    </location>
</feature>
<reference evidence="3" key="1">
    <citation type="submission" date="2015-10" db="EMBL/GenBank/DDBJ databases">
        <authorList>
            <person name="Ju K.-S."/>
            <person name="Doroghazi J.R."/>
            <person name="Metcalf W.W."/>
        </authorList>
    </citation>
    <scope>NUCLEOTIDE SEQUENCE [LARGE SCALE GENOMIC DNA]</scope>
    <source>
        <strain evidence="3">NRRL 3151</strain>
    </source>
</reference>
<evidence type="ECO:0000313" key="3">
    <source>
        <dbReference type="Proteomes" id="UP000053923"/>
    </source>
</evidence>
<comment type="caution">
    <text evidence="2">The sequence shown here is derived from an EMBL/GenBank/DDBJ whole genome shotgun (WGS) entry which is preliminary data.</text>
</comment>
<organism evidence="2 3">
    <name type="scientific">Streptomyces regalis</name>
    <dbReference type="NCBI Taxonomy" id="68262"/>
    <lineage>
        <taxon>Bacteria</taxon>
        <taxon>Bacillati</taxon>
        <taxon>Actinomycetota</taxon>
        <taxon>Actinomycetes</taxon>
        <taxon>Kitasatosporales</taxon>
        <taxon>Streptomycetaceae</taxon>
        <taxon>Streptomyces</taxon>
    </lineage>
</organism>
<feature type="region of interest" description="Disordered" evidence="1">
    <location>
        <begin position="1"/>
        <end position="60"/>
    </location>
</feature>
<protein>
    <submittedName>
        <fullName evidence="2">Uncharacterized protein</fullName>
    </submittedName>
</protein>